<keyword evidence="5 12" id="KW-0812">Transmembrane</keyword>
<evidence type="ECO:0000256" key="2">
    <source>
        <dbReference type="ARBA" id="ARBA00004141"/>
    </source>
</evidence>
<protein>
    <recommendedName>
        <fullName evidence="3">RING-type E3 ubiquitin transferase</fullName>
        <ecNumber evidence="3">2.3.2.27</ecNumber>
    </recommendedName>
</protein>
<dbReference type="GO" id="GO:0016567">
    <property type="term" value="P:protein ubiquitination"/>
    <property type="evidence" value="ECO:0007669"/>
    <property type="project" value="InterPro"/>
</dbReference>
<keyword evidence="6" id="KW-0479">Metal-binding</keyword>
<keyword evidence="15" id="KW-1185">Reference proteome</keyword>
<accession>A0A565C6A4</accession>
<evidence type="ECO:0000256" key="5">
    <source>
        <dbReference type="ARBA" id="ARBA00022692"/>
    </source>
</evidence>
<keyword evidence="11 12" id="KW-0472">Membrane</keyword>
<name>A0A565C6A4_9BRAS</name>
<keyword evidence="4" id="KW-0808">Transferase</keyword>
<feature type="domain" description="E3 Ubiquitin ligase MUL1-like" evidence="13">
    <location>
        <begin position="87"/>
        <end position="216"/>
    </location>
</feature>
<keyword evidence="10 12" id="KW-1133">Transmembrane helix</keyword>
<reference evidence="14" key="1">
    <citation type="submission" date="2019-07" db="EMBL/GenBank/DDBJ databases">
        <authorList>
            <person name="Dittberner H."/>
        </authorList>
    </citation>
    <scope>NUCLEOTIDE SEQUENCE [LARGE SCALE GENOMIC DNA]</scope>
</reference>
<evidence type="ECO:0000256" key="7">
    <source>
        <dbReference type="ARBA" id="ARBA00022771"/>
    </source>
</evidence>
<evidence type="ECO:0000256" key="10">
    <source>
        <dbReference type="ARBA" id="ARBA00022989"/>
    </source>
</evidence>
<evidence type="ECO:0000256" key="4">
    <source>
        <dbReference type="ARBA" id="ARBA00022679"/>
    </source>
</evidence>
<evidence type="ECO:0000313" key="15">
    <source>
        <dbReference type="Proteomes" id="UP000489600"/>
    </source>
</evidence>
<dbReference type="PANTHER" id="PTHR47568">
    <property type="match status" value="1"/>
</dbReference>
<evidence type="ECO:0000256" key="11">
    <source>
        <dbReference type="ARBA" id="ARBA00023136"/>
    </source>
</evidence>
<evidence type="ECO:0000256" key="6">
    <source>
        <dbReference type="ARBA" id="ARBA00022723"/>
    </source>
</evidence>
<dbReference type="Proteomes" id="UP000489600">
    <property type="component" value="Unassembled WGS sequence"/>
</dbReference>
<dbReference type="PANTHER" id="PTHR47568:SF3">
    <property type="entry name" value="RING-TYPE E3 UBIQUITIN TRANSFERASE"/>
    <property type="match status" value="1"/>
</dbReference>
<dbReference type="OrthoDB" id="1093521at2759"/>
<comment type="caution">
    <text evidence="14">The sequence shown here is derived from an EMBL/GenBank/DDBJ whole genome shotgun (WGS) entry which is preliminary data.</text>
</comment>
<comment type="catalytic activity">
    <reaction evidence="1">
        <text>S-ubiquitinyl-[E2 ubiquitin-conjugating enzyme]-L-cysteine + [acceptor protein]-L-lysine = [E2 ubiquitin-conjugating enzyme]-L-cysteine + N(6)-ubiquitinyl-[acceptor protein]-L-lysine.</text>
        <dbReference type="EC" id="2.3.2.27"/>
    </reaction>
</comment>
<organism evidence="14 15">
    <name type="scientific">Arabis nemorensis</name>
    <dbReference type="NCBI Taxonomy" id="586526"/>
    <lineage>
        <taxon>Eukaryota</taxon>
        <taxon>Viridiplantae</taxon>
        <taxon>Streptophyta</taxon>
        <taxon>Embryophyta</taxon>
        <taxon>Tracheophyta</taxon>
        <taxon>Spermatophyta</taxon>
        <taxon>Magnoliopsida</taxon>
        <taxon>eudicotyledons</taxon>
        <taxon>Gunneridae</taxon>
        <taxon>Pentapetalae</taxon>
        <taxon>rosids</taxon>
        <taxon>malvids</taxon>
        <taxon>Brassicales</taxon>
        <taxon>Brassicaceae</taxon>
        <taxon>Arabideae</taxon>
        <taxon>Arabis</taxon>
    </lineage>
</organism>
<evidence type="ECO:0000256" key="8">
    <source>
        <dbReference type="ARBA" id="ARBA00022786"/>
    </source>
</evidence>
<dbReference type="InterPro" id="IPR022170">
    <property type="entry name" value="MUL1-like"/>
</dbReference>
<evidence type="ECO:0000256" key="12">
    <source>
        <dbReference type="SAM" id="Phobius"/>
    </source>
</evidence>
<evidence type="ECO:0000256" key="3">
    <source>
        <dbReference type="ARBA" id="ARBA00012483"/>
    </source>
</evidence>
<evidence type="ECO:0000256" key="1">
    <source>
        <dbReference type="ARBA" id="ARBA00000900"/>
    </source>
</evidence>
<evidence type="ECO:0000313" key="14">
    <source>
        <dbReference type="EMBL" id="VVB09170.1"/>
    </source>
</evidence>
<feature type="transmembrane region" description="Helical" evidence="12">
    <location>
        <begin position="201"/>
        <end position="222"/>
    </location>
</feature>
<keyword evidence="9" id="KW-0862">Zinc</keyword>
<evidence type="ECO:0000256" key="9">
    <source>
        <dbReference type="ARBA" id="ARBA00022833"/>
    </source>
</evidence>
<sequence length="236" mass="26464">MDLLEADYFNSITRVSELKGLDDLLKGKTMNPLVVVSGRVASAAPFECKHNGPLGFVYENKFEVDSDLKWVDGELMDMSINVLLRAKQTPWYLEDNTGRVNVVVGYDAVGFSKILKEYVGLPNMKSESDFCEIILSAKEGSKVVYRDALDIGRYLTFVGEAARDKAGNLMIQKPKEQPFRVFDGEGSFDKMVDKLKSNSEFYIFYSKIFGTVAVAVAIVYGVDFIRWKKKNSGNNS</sequence>
<comment type="subcellular location">
    <subcellularLocation>
        <location evidence="2">Membrane</location>
        <topology evidence="2">Multi-pass membrane protein</topology>
    </subcellularLocation>
</comment>
<dbReference type="Pfam" id="PF12483">
    <property type="entry name" value="GIDE"/>
    <property type="match status" value="1"/>
</dbReference>
<dbReference type="GO" id="GO:0016020">
    <property type="term" value="C:membrane"/>
    <property type="evidence" value="ECO:0007669"/>
    <property type="project" value="UniProtKB-SubCell"/>
</dbReference>
<dbReference type="EMBL" id="CABITT030000006">
    <property type="protein sequence ID" value="VVB09170.1"/>
    <property type="molecule type" value="Genomic_DNA"/>
</dbReference>
<proteinExistence type="predicted"/>
<dbReference type="EC" id="2.3.2.27" evidence="3"/>
<dbReference type="AlphaFoldDB" id="A0A565C6A4"/>
<dbReference type="GO" id="GO:0008270">
    <property type="term" value="F:zinc ion binding"/>
    <property type="evidence" value="ECO:0007669"/>
    <property type="project" value="UniProtKB-KW"/>
</dbReference>
<dbReference type="InterPro" id="IPR044231">
    <property type="entry name" value="SP1/SPL1"/>
</dbReference>
<keyword evidence="7" id="KW-0863">Zinc-finger</keyword>
<gene>
    <name evidence="14" type="ORF">ANE_LOCUS19614</name>
</gene>
<dbReference type="GO" id="GO:0061630">
    <property type="term" value="F:ubiquitin protein ligase activity"/>
    <property type="evidence" value="ECO:0007669"/>
    <property type="project" value="UniProtKB-EC"/>
</dbReference>
<evidence type="ECO:0000259" key="13">
    <source>
        <dbReference type="Pfam" id="PF12483"/>
    </source>
</evidence>
<keyword evidence="8" id="KW-0833">Ubl conjugation pathway</keyword>